<dbReference type="STRING" id="525365.HMPREF0548_0763"/>
<feature type="domain" description="Cas12f1-like TNB" evidence="2">
    <location>
        <begin position="4"/>
        <end position="25"/>
    </location>
</feature>
<keyword evidence="4" id="KW-1185">Reference proteome</keyword>
<reference evidence="3 4" key="1">
    <citation type="submission" date="2009-01" db="EMBL/GenBank/DDBJ databases">
        <authorList>
            <person name="Qin X."/>
            <person name="Bachman B."/>
            <person name="Battles P."/>
            <person name="Bell A."/>
            <person name="Bess C."/>
            <person name="Bickham C."/>
            <person name="Chaboub L."/>
            <person name="Chen D."/>
            <person name="Coyle M."/>
            <person name="Deiros D.R."/>
            <person name="Dinh H."/>
            <person name="Forbes L."/>
            <person name="Fowler G."/>
            <person name="Francisco L."/>
            <person name="Fu Q."/>
            <person name="Gubbala S."/>
            <person name="Hale W."/>
            <person name="Han Y."/>
            <person name="Hemphill L."/>
            <person name="Highlander S.K."/>
            <person name="Hirani K."/>
            <person name="Hogues M."/>
            <person name="Jackson L."/>
            <person name="Jakkamsetti A."/>
            <person name="Javaid M."/>
            <person name="Jiang H."/>
            <person name="Korchina V."/>
            <person name="Kovar C."/>
            <person name="Lara F."/>
            <person name="Lee S."/>
            <person name="Mata R."/>
            <person name="Mathew T."/>
            <person name="Moen C."/>
            <person name="Morales K."/>
            <person name="Munidasa M."/>
            <person name="Nazareth L."/>
            <person name="Ngo R."/>
            <person name="Nguyen L."/>
            <person name="Okwuonu G."/>
            <person name="Ongeri F."/>
            <person name="Patil S."/>
            <person name="Petrosino J."/>
            <person name="Pham C."/>
            <person name="Pham P."/>
            <person name="Pu L.-L."/>
            <person name="Puazo M."/>
            <person name="Raj R."/>
            <person name="Reid J."/>
            <person name="Rouhana J."/>
            <person name="Saada N."/>
            <person name="Shang Y."/>
            <person name="Simmons D."/>
            <person name="Thornton R."/>
            <person name="Warren J."/>
            <person name="Weissenberger G."/>
            <person name="Zhang J."/>
            <person name="Zhang L."/>
            <person name="Zhou C."/>
            <person name="Zhu D."/>
            <person name="Muzny D."/>
            <person name="Worley K."/>
            <person name="Gibbs R."/>
        </authorList>
    </citation>
    <scope>NUCLEOTIDE SEQUENCE [LARGE SCALE GENOMIC DNA]</scope>
    <source>
        <strain evidence="3 4">DSM 16047</strain>
    </source>
</reference>
<dbReference type="InterPro" id="IPR010095">
    <property type="entry name" value="Cas12f1-like_TNB"/>
</dbReference>
<evidence type="ECO:0000313" key="3">
    <source>
        <dbReference type="EMBL" id="EEJ72344.1"/>
    </source>
</evidence>
<sequence>MNIREWTCQKCQAHHDRDINAAVNILKKAKPAGQELAVVNS</sequence>
<protein>
    <recommendedName>
        <fullName evidence="2">Cas12f1-like TNB domain-containing protein</fullName>
    </recommendedName>
</protein>
<keyword evidence="1" id="KW-0238">DNA-binding</keyword>
<dbReference type="Proteomes" id="UP000005583">
    <property type="component" value="Unassembled WGS sequence"/>
</dbReference>
<dbReference type="Pfam" id="PF07282">
    <property type="entry name" value="Cas12f1-like_TNB"/>
    <property type="match status" value="1"/>
</dbReference>
<name>C2EM67_9LACO</name>
<comment type="caution">
    <text evidence="3">The sequence shown here is derived from an EMBL/GenBank/DDBJ whole genome shotgun (WGS) entry which is preliminary data.</text>
</comment>
<dbReference type="AlphaFoldDB" id="C2EM67"/>
<gene>
    <name evidence="3" type="ORF">HMPREF0548_0763</name>
</gene>
<evidence type="ECO:0000259" key="2">
    <source>
        <dbReference type="Pfam" id="PF07282"/>
    </source>
</evidence>
<dbReference type="GO" id="GO:0003677">
    <property type="term" value="F:DNA binding"/>
    <property type="evidence" value="ECO:0007669"/>
    <property type="project" value="UniProtKB-KW"/>
</dbReference>
<dbReference type="EMBL" id="ACGU01000040">
    <property type="protein sequence ID" value="EEJ72344.1"/>
    <property type="molecule type" value="Genomic_DNA"/>
</dbReference>
<organism evidence="3 4">
    <name type="scientific">Lactobacillus ultunensis DSM 16047</name>
    <dbReference type="NCBI Taxonomy" id="525365"/>
    <lineage>
        <taxon>Bacteria</taxon>
        <taxon>Bacillati</taxon>
        <taxon>Bacillota</taxon>
        <taxon>Bacilli</taxon>
        <taxon>Lactobacillales</taxon>
        <taxon>Lactobacillaceae</taxon>
        <taxon>Lactobacillus</taxon>
    </lineage>
</organism>
<accession>C2EM67</accession>
<proteinExistence type="predicted"/>
<evidence type="ECO:0000256" key="1">
    <source>
        <dbReference type="ARBA" id="ARBA00023125"/>
    </source>
</evidence>
<dbReference type="HOGENOM" id="CLU_3272092_0_0_9"/>
<evidence type="ECO:0000313" key="4">
    <source>
        <dbReference type="Proteomes" id="UP000005583"/>
    </source>
</evidence>